<dbReference type="InterPro" id="IPR007492">
    <property type="entry name" value="LytTR_DNA-bd_dom"/>
</dbReference>
<dbReference type="Pfam" id="PF04397">
    <property type="entry name" value="LytTR"/>
    <property type="match status" value="1"/>
</dbReference>
<dbReference type="PANTHER" id="PTHR37299">
    <property type="entry name" value="TRANSCRIPTIONAL REGULATOR-RELATED"/>
    <property type="match status" value="1"/>
</dbReference>
<dbReference type="RefSeq" id="WP_301711236.1">
    <property type="nucleotide sequence ID" value="NZ_SDWY01000003.1"/>
</dbReference>
<comment type="caution">
    <text evidence="2">The sequence shown here is derived from an EMBL/GenBank/DDBJ whole genome shotgun (WGS) entry which is preliminary data.</text>
</comment>
<accession>A0AAJ1RB48</accession>
<evidence type="ECO:0000259" key="1">
    <source>
        <dbReference type="PROSITE" id="PS50930"/>
    </source>
</evidence>
<dbReference type="SMART" id="SM00850">
    <property type="entry name" value="LytTR"/>
    <property type="match status" value="1"/>
</dbReference>
<proteinExistence type="predicted"/>
<evidence type="ECO:0000313" key="3">
    <source>
        <dbReference type="Proteomes" id="UP001167919"/>
    </source>
</evidence>
<dbReference type="Proteomes" id="UP001167919">
    <property type="component" value="Unassembled WGS sequence"/>
</dbReference>
<reference evidence="2" key="1">
    <citation type="submission" date="2019-01" db="EMBL/GenBank/DDBJ databases">
        <title>Oenococcus sicerae UCMA17102.</title>
        <authorList>
            <person name="Cousin F.J."/>
            <person name="Le Guellec R."/>
            <person name="Cretenet M."/>
        </authorList>
    </citation>
    <scope>NUCLEOTIDE SEQUENCE</scope>
    <source>
        <strain evidence="2">UCMA17102</strain>
    </source>
</reference>
<dbReference type="PANTHER" id="PTHR37299:SF1">
    <property type="entry name" value="STAGE 0 SPORULATION PROTEIN A HOMOLOG"/>
    <property type="match status" value="1"/>
</dbReference>
<dbReference type="GO" id="GO:0000156">
    <property type="term" value="F:phosphorelay response regulator activity"/>
    <property type="evidence" value="ECO:0007669"/>
    <property type="project" value="InterPro"/>
</dbReference>
<feature type="domain" description="HTH LytTR-type" evidence="1">
    <location>
        <begin position="47"/>
        <end position="151"/>
    </location>
</feature>
<dbReference type="AlphaFoldDB" id="A0AAJ1RB48"/>
<organism evidence="2 3">
    <name type="scientific">Oenococcus sicerae</name>
    <dbReference type="NCBI Taxonomy" id="2203724"/>
    <lineage>
        <taxon>Bacteria</taxon>
        <taxon>Bacillati</taxon>
        <taxon>Bacillota</taxon>
        <taxon>Bacilli</taxon>
        <taxon>Lactobacillales</taxon>
        <taxon>Lactobacillaceae</taxon>
        <taxon>Oenococcus</taxon>
    </lineage>
</organism>
<dbReference type="PROSITE" id="PS50930">
    <property type="entry name" value="HTH_LYTTR"/>
    <property type="match status" value="1"/>
</dbReference>
<gene>
    <name evidence="2" type="ORF">EVC35_05955</name>
</gene>
<evidence type="ECO:0000313" key="2">
    <source>
        <dbReference type="EMBL" id="MDN6900545.1"/>
    </source>
</evidence>
<dbReference type="EMBL" id="SDWY01000003">
    <property type="protein sequence ID" value="MDN6900545.1"/>
    <property type="molecule type" value="Genomic_DNA"/>
</dbReference>
<protein>
    <submittedName>
        <fullName evidence="2">LytTR family transcriptional regulator</fullName>
    </submittedName>
</protein>
<sequence length="151" mass="17181">MKIEFQKNLQLADDEISIVVQAAKKTLEVSHLIDYLAKFGQNHADILPIKSDDRILMVRAATIIKVEVGRNSLMVYSTQDNFSVNERLYKFKERFDQDNFIQISKSTMINIDHLLSLEDSFSGTMTAILTGQIKANVSRKYLADLAKRLGL</sequence>
<dbReference type="InterPro" id="IPR046947">
    <property type="entry name" value="LytR-like"/>
</dbReference>
<name>A0AAJ1RB48_9LACO</name>
<dbReference type="GO" id="GO:0003677">
    <property type="term" value="F:DNA binding"/>
    <property type="evidence" value="ECO:0007669"/>
    <property type="project" value="InterPro"/>
</dbReference>
<dbReference type="Gene3D" id="2.40.50.1020">
    <property type="entry name" value="LytTr DNA-binding domain"/>
    <property type="match status" value="1"/>
</dbReference>